<comment type="caution">
    <text evidence="1">The sequence shown here is derived from an EMBL/GenBank/DDBJ whole genome shotgun (WGS) entry which is preliminary data.</text>
</comment>
<organism evidence="1 2">
    <name type="scientific">Micromonospora endolithica</name>
    <dbReference type="NCBI Taxonomy" id="230091"/>
    <lineage>
        <taxon>Bacteria</taxon>
        <taxon>Bacillati</taxon>
        <taxon>Actinomycetota</taxon>
        <taxon>Actinomycetes</taxon>
        <taxon>Micromonosporales</taxon>
        <taxon>Micromonosporaceae</taxon>
        <taxon>Micromonospora</taxon>
    </lineage>
</organism>
<dbReference type="EMBL" id="RBAK01000021">
    <property type="protein sequence ID" value="RKN38454.1"/>
    <property type="molecule type" value="Genomic_DNA"/>
</dbReference>
<dbReference type="SUPFAM" id="SSF50789">
    <property type="entry name" value="Herpes virus serine proteinase, assemblin"/>
    <property type="match status" value="1"/>
</dbReference>
<accession>A0A3A9YSH9</accession>
<keyword evidence="2" id="KW-1185">Reference proteome</keyword>
<dbReference type="OrthoDB" id="3268650at2"/>
<evidence type="ECO:0000313" key="1">
    <source>
        <dbReference type="EMBL" id="RKN38454.1"/>
    </source>
</evidence>
<dbReference type="RefSeq" id="WP_120733040.1">
    <property type="nucleotide sequence ID" value="NZ_RBAK01000021.1"/>
</dbReference>
<protein>
    <submittedName>
        <fullName evidence="1">Uncharacterized protein</fullName>
    </submittedName>
</protein>
<sequence length="134" mass="14193">MLAVDQAARTIAGLAVPYGPAARSGGRRWRYQPGSLRWAGPVPVLLDHVRALRVGWVLPLADTPTGLDVLLRIDRGELGDRVLAVAADGVYGMSPGVEMVEHRPDPTTPGVRLALAADLEEISLTRTPAFGGPP</sequence>
<dbReference type="Proteomes" id="UP000281726">
    <property type="component" value="Unassembled WGS sequence"/>
</dbReference>
<proteinExistence type="predicted"/>
<name>A0A3A9YSH9_9ACTN</name>
<reference evidence="1 2" key="1">
    <citation type="journal article" date="2004" name="Syst. Appl. Microbiol.">
        <title>Cryptoendolithic actinomycetes from antarctic sandstone rock samples: Micromonospora endolithica sp. nov. and two isolates related to Micromonospora coerulea Jensen 1932.</title>
        <authorList>
            <person name="Hirsch P."/>
            <person name="Mevs U."/>
            <person name="Kroppenstedt R.M."/>
            <person name="Schumann P."/>
            <person name="Stackebrandt E."/>
        </authorList>
    </citation>
    <scope>NUCLEOTIDE SEQUENCE [LARGE SCALE GENOMIC DNA]</scope>
    <source>
        <strain evidence="1 2">JCM 12677</strain>
    </source>
</reference>
<gene>
    <name evidence="1" type="ORF">D7223_31100</name>
</gene>
<evidence type="ECO:0000313" key="2">
    <source>
        <dbReference type="Proteomes" id="UP000281726"/>
    </source>
</evidence>
<dbReference type="AlphaFoldDB" id="A0A3A9YSH9"/>